<reference evidence="4 5" key="2">
    <citation type="submission" date="2023-10" db="EMBL/GenBank/DDBJ databases">
        <authorList>
            <person name="Han X.F."/>
        </authorList>
    </citation>
    <scope>NUCLEOTIDE SEQUENCE [LARGE SCALE GENOMIC DNA]</scope>
    <source>
        <strain evidence="4 5">KCTC 39840</strain>
    </source>
</reference>
<keyword evidence="2" id="KW-0812">Transmembrane</keyword>
<feature type="signal peptide" evidence="3">
    <location>
        <begin position="1"/>
        <end position="22"/>
    </location>
</feature>
<feature type="chain" id="PRO_5047101583" evidence="3">
    <location>
        <begin position="23"/>
        <end position="305"/>
    </location>
</feature>
<dbReference type="Proteomes" id="UP001284601">
    <property type="component" value="Unassembled WGS sequence"/>
</dbReference>
<keyword evidence="2" id="KW-1133">Transmembrane helix</keyword>
<feature type="compositionally biased region" description="Low complexity" evidence="1">
    <location>
        <begin position="242"/>
        <end position="258"/>
    </location>
</feature>
<name>A0ABU4I0H8_9ACTN</name>
<dbReference type="RefSeq" id="WP_318601467.1">
    <property type="nucleotide sequence ID" value="NZ_JAWSTH010000204.1"/>
</dbReference>
<dbReference type="InterPro" id="IPR022435">
    <property type="entry name" value="Surface-anchored_actinobac"/>
</dbReference>
<protein>
    <submittedName>
        <fullName evidence="4">Choice-of-anchor M domain-containing protein</fullName>
    </submittedName>
</protein>
<dbReference type="EMBL" id="JAWSTH010000204">
    <property type="protein sequence ID" value="MDW5598869.1"/>
    <property type="molecule type" value="Genomic_DNA"/>
</dbReference>
<evidence type="ECO:0000313" key="5">
    <source>
        <dbReference type="Proteomes" id="UP001284601"/>
    </source>
</evidence>
<accession>A0ABU4I0H8</accession>
<evidence type="ECO:0000313" key="4">
    <source>
        <dbReference type="EMBL" id="MDW5598869.1"/>
    </source>
</evidence>
<keyword evidence="5" id="KW-1185">Reference proteome</keyword>
<reference evidence="5" key="1">
    <citation type="submission" date="2023-07" db="EMBL/GenBank/DDBJ databases">
        <title>Conexibacter stalactiti sp. nov., isolated from stalactites in a lava cave and emended description of the genus Conexibacter.</title>
        <authorList>
            <person name="Lee S.D."/>
        </authorList>
    </citation>
    <scope>NUCLEOTIDE SEQUENCE [LARGE SCALE GENOMIC DNA]</scope>
    <source>
        <strain evidence="5">KCTC 39840</strain>
    </source>
</reference>
<evidence type="ECO:0000256" key="3">
    <source>
        <dbReference type="SAM" id="SignalP"/>
    </source>
</evidence>
<proteinExistence type="predicted"/>
<evidence type="ECO:0000256" key="1">
    <source>
        <dbReference type="SAM" id="MobiDB-lite"/>
    </source>
</evidence>
<feature type="transmembrane region" description="Helical" evidence="2">
    <location>
        <begin position="268"/>
        <end position="289"/>
    </location>
</feature>
<feature type="non-terminal residue" evidence="4">
    <location>
        <position position="305"/>
    </location>
</feature>
<dbReference type="NCBIfam" id="NF038134">
    <property type="entry name" value="choice_anch_M"/>
    <property type="match status" value="1"/>
</dbReference>
<keyword evidence="2" id="KW-0472">Membrane</keyword>
<dbReference type="SUPFAM" id="SSF51011">
    <property type="entry name" value="Glycosyl hydrolase domain"/>
    <property type="match status" value="1"/>
</dbReference>
<dbReference type="NCBIfam" id="TIGR03769">
    <property type="entry name" value="P_ac_wall_RPT"/>
    <property type="match status" value="1"/>
</dbReference>
<evidence type="ECO:0000256" key="2">
    <source>
        <dbReference type="SAM" id="Phobius"/>
    </source>
</evidence>
<organism evidence="4 5">
    <name type="scientific">Conexibacter stalactiti</name>
    <dbReference type="NCBI Taxonomy" id="1940611"/>
    <lineage>
        <taxon>Bacteria</taxon>
        <taxon>Bacillati</taxon>
        <taxon>Actinomycetota</taxon>
        <taxon>Thermoleophilia</taxon>
        <taxon>Solirubrobacterales</taxon>
        <taxon>Conexibacteraceae</taxon>
        <taxon>Conexibacter</taxon>
    </lineage>
</organism>
<comment type="caution">
    <text evidence="4">The sequence shown here is derived from an EMBL/GenBank/DDBJ whole genome shotgun (WGS) entry which is preliminary data.</text>
</comment>
<gene>
    <name evidence="4" type="ORF">R7226_31210</name>
</gene>
<feature type="region of interest" description="Disordered" evidence="1">
    <location>
        <begin position="242"/>
        <end position="261"/>
    </location>
</feature>
<sequence length="305" mass="31809">MNCRAIAGAILGLVCLAAPAAAADPGLDQRIDAEQAVASGRKVLAGGHVDVGPRFVGGRWTLMIHDDAAKADAGGRSVWRHPERTVLRVTDAALRQVPEDPAYGFLGAAPGREVFVVPQTQNPEVVWVGWNTQDPRVMETIDRGVRLTLAGVEGPGALTVYLQSGDFAAPQVLWSSTGRARPVWVDVNTHTHANWVFSKPGVYLVRVRVTADLVDGSTVTDTRALRFAVGSGTDVEEAFAARPSADEPAASPSASTTEDAAEDSGSSALIAALAVVAAALAVAVAAVAVRGGRAKRRARARARDA</sequence>
<keyword evidence="3" id="KW-0732">Signal</keyword>